<dbReference type="EMBL" id="JAMKFB020000001">
    <property type="protein sequence ID" value="KAL0203950.1"/>
    <property type="molecule type" value="Genomic_DNA"/>
</dbReference>
<evidence type="ECO:0000256" key="1">
    <source>
        <dbReference type="SAM" id="MobiDB-lite"/>
    </source>
</evidence>
<dbReference type="Proteomes" id="UP001529510">
    <property type="component" value="Unassembled WGS sequence"/>
</dbReference>
<dbReference type="AlphaFoldDB" id="A0ABD0S0P1"/>
<reference evidence="2 3" key="1">
    <citation type="submission" date="2024-05" db="EMBL/GenBank/DDBJ databases">
        <title>Genome sequencing and assembly of Indian major carp, Cirrhinus mrigala (Hamilton, 1822).</title>
        <authorList>
            <person name="Mohindra V."/>
            <person name="Chowdhury L.M."/>
            <person name="Lal K."/>
            <person name="Jena J.K."/>
        </authorList>
    </citation>
    <scope>NUCLEOTIDE SEQUENCE [LARGE SCALE GENOMIC DNA]</scope>
    <source>
        <strain evidence="2">CM1030</strain>
        <tissue evidence="2">Blood</tissue>
    </source>
</reference>
<organism evidence="2 3">
    <name type="scientific">Cirrhinus mrigala</name>
    <name type="common">Mrigala</name>
    <dbReference type="NCBI Taxonomy" id="683832"/>
    <lineage>
        <taxon>Eukaryota</taxon>
        <taxon>Metazoa</taxon>
        <taxon>Chordata</taxon>
        <taxon>Craniata</taxon>
        <taxon>Vertebrata</taxon>
        <taxon>Euteleostomi</taxon>
        <taxon>Actinopterygii</taxon>
        <taxon>Neopterygii</taxon>
        <taxon>Teleostei</taxon>
        <taxon>Ostariophysi</taxon>
        <taxon>Cypriniformes</taxon>
        <taxon>Cyprinidae</taxon>
        <taxon>Labeoninae</taxon>
        <taxon>Labeonini</taxon>
        <taxon>Cirrhinus</taxon>
    </lineage>
</organism>
<accession>A0ABD0S0P1</accession>
<feature type="non-terminal residue" evidence="2">
    <location>
        <position position="1"/>
    </location>
</feature>
<proteinExistence type="predicted"/>
<feature type="region of interest" description="Disordered" evidence="1">
    <location>
        <begin position="1"/>
        <end position="35"/>
    </location>
</feature>
<feature type="non-terminal residue" evidence="2">
    <location>
        <position position="71"/>
    </location>
</feature>
<evidence type="ECO:0000313" key="3">
    <source>
        <dbReference type="Proteomes" id="UP001529510"/>
    </source>
</evidence>
<keyword evidence="3" id="KW-1185">Reference proteome</keyword>
<comment type="caution">
    <text evidence="2">The sequence shown here is derived from an EMBL/GenBank/DDBJ whole genome shotgun (WGS) entry which is preliminary data.</text>
</comment>
<feature type="compositionally biased region" description="Low complexity" evidence="1">
    <location>
        <begin position="18"/>
        <end position="32"/>
    </location>
</feature>
<sequence>DSTPPAPLGFSLPPAPPQSSVAPALPRTSRSPPRLPEPWTPTLVLWFLGVAWTRHFYVSASGSTSTCFAAI</sequence>
<gene>
    <name evidence="2" type="ORF">M9458_001968</name>
</gene>
<feature type="compositionally biased region" description="Pro residues" evidence="1">
    <location>
        <begin position="1"/>
        <end position="17"/>
    </location>
</feature>
<evidence type="ECO:0000313" key="2">
    <source>
        <dbReference type="EMBL" id="KAL0203950.1"/>
    </source>
</evidence>
<name>A0ABD0S0P1_CIRMR</name>
<protein>
    <submittedName>
        <fullName evidence="2">Uncharacterized protein</fullName>
    </submittedName>
</protein>